<dbReference type="GO" id="GO:0008168">
    <property type="term" value="F:methyltransferase activity"/>
    <property type="evidence" value="ECO:0007669"/>
    <property type="project" value="UniProtKB-KW"/>
</dbReference>
<dbReference type="RefSeq" id="WP_091039404.1">
    <property type="nucleotide sequence ID" value="NZ_FNAD01000014.1"/>
</dbReference>
<dbReference type="PANTHER" id="PTHR43861:SF3">
    <property type="entry name" value="PUTATIVE (AFU_ORTHOLOGUE AFUA_2G14390)-RELATED"/>
    <property type="match status" value="1"/>
</dbReference>
<evidence type="ECO:0000256" key="2">
    <source>
        <dbReference type="SAM" id="MobiDB-lite"/>
    </source>
</evidence>
<evidence type="ECO:0000259" key="3">
    <source>
        <dbReference type="Pfam" id="PF13649"/>
    </source>
</evidence>
<dbReference type="Proteomes" id="UP000198949">
    <property type="component" value="Unassembled WGS sequence"/>
</dbReference>
<dbReference type="OrthoDB" id="9786503at2"/>
<dbReference type="EMBL" id="FNAD01000014">
    <property type="protein sequence ID" value="SDE17957.1"/>
    <property type="molecule type" value="Genomic_DNA"/>
</dbReference>
<reference evidence="5" key="1">
    <citation type="submission" date="2016-10" db="EMBL/GenBank/DDBJ databases">
        <authorList>
            <person name="Varghese N."/>
            <person name="Submissions S."/>
        </authorList>
    </citation>
    <scope>NUCLEOTIDE SEQUENCE [LARGE SCALE GENOMIC DNA]</scope>
    <source>
        <strain evidence="5">CGMCC 4.3516</strain>
    </source>
</reference>
<dbReference type="Pfam" id="PF13649">
    <property type="entry name" value="Methyltransf_25"/>
    <property type="match status" value="1"/>
</dbReference>
<dbReference type="Gene3D" id="3.40.50.150">
    <property type="entry name" value="Vaccinia Virus protein VP39"/>
    <property type="match status" value="1"/>
</dbReference>
<keyword evidence="5" id="KW-1185">Reference proteome</keyword>
<dbReference type="SUPFAM" id="SSF53335">
    <property type="entry name" value="S-adenosyl-L-methionine-dependent methyltransferases"/>
    <property type="match status" value="1"/>
</dbReference>
<keyword evidence="1 4" id="KW-0808">Transferase</keyword>
<dbReference type="STRING" id="58114.SAMN05216270_114135"/>
<dbReference type="AlphaFoldDB" id="A0A1G7ATS8"/>
<evidence type="ECO:0000256" key="1">
    <source>
        <dbReference type="ARBA" id="ARBA00022679"/>
    </source>
</evidence>
<evidence type="ECO:0000313" key="4">
    <source>
        <dbReference type="EMBL" id="SDE17957.1"/>
    </source>
</evidence>
<feature type="compositionally biased region" description="Basic and acidic residues" evidence="2">
    <location>
        <begin position="184"/>
        <end position="198"/>
    </location>
</feature>
<gene>
    <name evidence="4" type="ORF">SAMN05216270_114135</name>
</gene>
<protein>
    <submittedName>
        <fullName evidence="4">Methyltransferase domain-containing protein</fullName>
    </submittedName>
</protein>
<sequence length="198" mass="21201">MDARFWDERYESRDQLFSGRPNGVLVAEVSGLTPGQALDIGCGEGGDAIWLAEQGWNVTAVDLSRVALDRAAAAGAHLADRVSWSQGDLAAAPPPVGSFDLVSAQYYPILRSGGSCTVRGLLDAVAPGGTLLVVGHAAPPDSGENHGFDFDDYLHPADIARFLGREWAIVVNETRPRVTPPPEGTHHTHDTVLRARRR</sequence>
<proteinExistence type="predicted"/>
<organism evidence="4 5">
    <name type="scientific">Glycomyces harbinensis</name>
    <dbReference type="NCBI Taxonomy" id="58114"/>
    <lineage>
        <taxon>Bacteria</taxon>
        <taxon>Bacillati</taxon>
        <taxon>Actinomycetota</taxon>
        <taxon>Actinomycetes</taxon>
        <taxon>Glycomycetales</taxon>
        <taxon>Glycomycetaceae</taxon>
        <taxon>Glycomyces</taxon>
    </lineage>
</organism>
<dbReference type="InterPro" id="IPR041698">
    <property type="entry name" value="Methyltransf_25"/>
</dbReference>
<keyword evidence="4" id="KW-0489">Methyltransferase</keyword>
<evidence type="ECO:0000313" key="5">
    <source>
        <dbReference type="Proteomes" id="UP000198949"/>
    </source>
</evidence>
<accession>A0A1G7ATS8</accession>
<feature type="domain" description="Methyltransferase" evidence="3">
    <location>
        <begin position="38"/>
        <end position="106"/>
    </location>
</feature>
<dbReference type="InterPro" id="IPR029063">
    <property type="entry name" value="SAM-dependent_MTases_sf"/>
</dbReference>
<feature type="region of interest" description="Disordered" evidence="2">
    <location>
        <begin position="175"/>
        <end position="198"/>
    </location>
</feature>
<dbReference type="GO" id="GO:0032259">
    <property type="term" value="P:methylation"/>
    <property type="evidence" value="ECO:0007669"/>
    <property type="project" value="UniProtKB-KW"/>
</dbReference>
<name>A0A1G7ATS8_9ACTN</name>
<dbReference type="CDD" id="cd02440">
    <property type="entry name" value="AdoMet_MTases"/>
    <property type="match status" value="1"/>
</dbReference>
<dbReference type="PANTHER" id="PTHR43861">
    <property type="entry name" value="TRANS-ACONITATE 2-METHYLTRANSFERASE-RELATED"/>
    <property type="match status" value="1"/>
</dbReference>